<feature type="region of interest" description="Disordered" evidence="1">
    <location>
        <begin position="89"/>
        <end position="114"/>
    </location>
</feature>
<protein>
    <submittedName>
        <fullName evidence="2">Uncharacterized protein</fullName>
    </submittedName>
</protein>
<dbReference type="EMBL" id="FMBA01000016">
    <property type="protein sequence ID" value="SCC01031.1"/>
    <property type="molecule type" value="Genomic_DNA"/>
</dbReference>
<name>A0A1C4B2C5_9GAMM</name>
<gene>
    <name evidence="2" type="ORF">GA0061080_101624</name>
</gene>
<dbReference type="Proteomes" id="UP000199698">
    <property type="component" value="Unassembled WGS sequence"/>
</dbReference>
<proteinExistence type="predicted"/>
<dbReference type="STRING" id="1798183.GA0061080_101624"/>
<accession>A0A1C4B2C5</accession>
<evidence type="ECO:0000313" key="3">
    <source>
        <dbReference type="Proteomes" id="UP000199698"/>
    </source>
</evidence>
<dbReference type="OrthoDB" id="7066979at2"/>
<feature type="region of interest" description="Disordered" evidence="1">
    <location>
        <begin position="57"/>
        <end position="77"/>
    </location>
</feature>
<reference evidence="3" key="1">
    <citation type="submission" date="2016-08" db="EMBL/GenBank/DDBJ databases">
        <authorList>
            <person name="Varghese N."/>
            <person name="Submissions Spin"/>
        </authorList>
    </citation>
    <scope>NUCLEOTIDE SEQUENCE [LARGE SCALE GENOMIC DNA]</scope>
    <source>
        <strain evidence="3">R-53144</strain>
    </source>
</reference>
<dbReference type="AlphaFoldDB" id="A0A1C4B2C5"/>
<organism evidence="2 3">
    <name type="scientific">Gilliamella intestini</name>
    <dbReference type="NCBI Taxonomy" id="1798183"/>
    <lineage>
        <taxon>Bacteria</taxon>
        <taxon>Pseudomonadati</taxon>
        <taxon>Pseudomonadota</taxon>
        <taxon>Gammaproteobacteria</taxon>
        <taxon>Orbales</taxon>
        <taxon>Orbaceae</taxon>
        <taxon>Gilliamella</taxon>
    </lineage>
</organism>
<evidence type="ECO:0000256" key="1">
    <source>
        <dbReference type="SAM" id="MobiDB-lite"/>
    </source>
</evidence>
<sequence>MIVINYWQKLSKRLIIKTALSHLLLGVIAAGFGLCQNEALPSESDVSHSGISAIASFEQDHQETTKRTSQTLASSKKQHTVAFLITPNYDDLSPSKAIRLSPYNGIRAGPKTTS</sequence>
<keyword evidence="3" id="KW-1185">Reference proteome</keyword>
<dbReference type="RefSeq" id="WP_091122498.1">
    <property type="nucleotide sequence ID" value="NZ_FMBA01000016.1"/>
</dbReference>
<evidence type="ECO:0000313" key="2">
    <source>
        <dbReference type="EMBL" id="SCC01031.1"/>
    </source>
</evidence>